<keyword evidence="2" id="KW-1185">Reference proteome</keyword>
<proteinExistence type="predicted"/>
<protein>
    <submittedName>
        <fullName evidence="1">12321_t:CDS:1</fullName>
    </submittedName>
</protein>
<dbReference type="EMBL" id="CAJVPS010000951">
    <property type="protein sequence ID" value="CAG8516804.1"/>
    <property type="molecule type" value="Genomic_DNA"/>
</dbReference>
<dbReference type="OrthoDB" id="10522635at2759"/>
<dbReference type="Proteomes" id="UP000789508">
    <property type="component" value="Unassembled WGS sequence"/>
</dbReference>
<organism evidence="1 2">
    <name type="scientific">Ambispora leptoticha</name>
    <dbReference type="NCBI Taxonomy" id="144679"/>
    <lineage>
        <taxon>Eukaryota</taxon>
        <taxon>Fungi</taxon>
        <taxon>Fungi incertae sedis</taxon>
        <taxon>Mucoromycota</taxon>
        <taxon>Glomeromycotina</taxon>
        <taxon>Glomeromycetes</taxon>
        <taxon>Archaeosporales</taxon>
        <taxon>Ambisporaceae</taxon>
        <taxon>Ambispora</taxon>
    </lineage>
</organism>
<accession>A0A9N9A4V2</accession>
<gene>
    <name evidence="1" type="ORF">ALEPTO_LOCUS4260</name>
</gene>
<name>A0A9N9A4V2_9GLOM</name>
<sequence length="80" mass="9144">MDSEPKTLYVTAKFSNDFTIDIPLPAFEELLEIKKMNDLHSNTSLVHEQIDKTISQQLERKLGRMLMGHIGMLLINSLIS</sequence>
<evidence type="ECO:0000313" key="2">
    <source>
        <dbReference type="Proteomes" id="UP000789508"/>
    </source>
</evidence>
<reference evidence="1" key="1">
    <citation type="submission" date="2021-06" db="EMBL/GenBank/DDBJ databases">
        <authorList>
            <person name="Kallberg Y."/>
            <person name="Tangrot J."/>
            <person name="Rosling A."/>
        </authorList>
    </citation>
    <scope>NUCLEOTIDE SEQUENCE</scope>
    <source>
        <strain evidence="1">FL130A</strain>
    </source>
</reference>
<evidence type="ECO:0000313" key="1">
    <source>
        <dbReference type="EMBL" id="CAG8516804.1"/>
    </source>
</evidence>
<dbReference type="AlphaFoldDB" id="A0A9N9A4V2"/>
<comment type="caution">
    <text evidence="1">The sequence shown here is derived from an EMBL/GenBank/DDBJ whole genome shotgun (WGS) entry which is preliminary data.</text>
</comment>